<organism evidence="1 2">
    <name type="scientific">Duncaniella freteri</name>
    <dbReference type="NCBI Taxonomy" id="2530391"/>
    <lineage>
        <taxon>Bacteria</taxon>
        <taxon>Pseudomonadati</taxon>
        <taxon>Bacteroidota</taxon>
        <taxon>Bacteroidia</taxon>
        <taxon>Bacteroidales</taxon>
        <taxon>Muribaculaceae</taxon>
        <taxon>Duncaniella</taxon>
    </lineage>
</organism>
<sequence length="195" mass="22795">MQCAVAVCPGFIVREEMKPAYNDIVHWAVMDYDGNLDPDKGLLIWGDIGTGKSTMLEIIREFCYLVRPIVDGNRYNFRINNVIDVCADYADESIHGGYRGIRQYIDSPRVAFDELGSETVPTGRYGNFENVMQYIFQSRYDNRYHQFTHATTNFTIDQIQDVYGERIYDRFKEMFNFVALRGKTFRINTQKNMKK</sequence>
<evidence type="ECO:0000313" key="1">
    <source>
        <dbReference type="EMBL" id="TGG39272.1"/>
    </source>
</evidence>
<name>A0A4Z0V7D5_9BACT</name>
<comment type="caution">
    <text evidence="1">The sequence shown here is derived from an EMBL/GenBank/DDBJ whole genome shotgun (WGS) entry which is preliminary data.</text>
</comment>
<keyword evidence="2" id="KW-1185">Reference proteome</keyword>
<reference evidence="1 2" key="1">
    <citation type="submission" date="2019-02" db="EMBL/GenBank/DDBJ databases">
        <title>Isolation and identification of novel species under the genus Muribaculum.</title>
        <authorList>
            <person name="Miyake S."/>
            <person name="Ding Y."/>
            <person name="Low A."/>
            <person name="Soh M."/>
            <person name="Seedorf H."/>
        </authorList>
    </citation>
    <scope>NUCLEOTIDE SEQUENCE [LARGE SCALE GENOMIC DNA]</scope>
    <source>
        <strain evidence="1 2">TLL-A3</strain>
    </source>
</reference>
<proteinExistence type="predicted"/>
<accession>A0A4Z0V7D5</accession>
<dbReference type="GeneID" id="82148254"/>
<dbReference type="SUPFAM" id="SSF52540">
    <property type="entry name" value="P-loop containing nucleoside triphosphate hydrolases"/>
    <property type="match status" value="1"/>
</dbReference>
<protein>
    <recommendedName>
        <fullName evidence="3">ATP-binding protein</fullName>
    </recommendedName>
</protein>
<dbReference type="RefSeq" id="WP_135469642.1">
    <property type="nucleotide sequence ID" value="NZ_SJSA01000001.1"/>
</dbReference>
<dbReference type="Proteomes" id="UP000297635">
    <property type="component" value="Unassembled WGS sequence"/>
</dbReference>
<gene>
    <name evidence="1" type="ORF">EZ315_00530</name>
</gene>
<dbReference type="AlphaFoldDB" id="A0A4Z0V7D5"/>
<evidence type="ECO:0008006" key="3">
    <source>
        <dbReference type="Google" id="ProtNLM"/>
    </source>
</evidence>
<dbReference type="Gene3D" id="3.40.50.300">
    <property type="entry name" value="P-loop containing nucleotide triphosphate hydrolases"/>
    <property type="match status" value="1"/>
</dbReference>
<dbReference type="InterPro" id="IPR027417">
    <property type="entry name" value="P-loop_NTPase"/>
</dbReference>
<evidence type="ECO:0000313" key="2">
    <source>
        <dbReference type="Proteomes" id="UP000297635"/>
    </source>
</evidence>
<dbReference type="EMBL" id="SJSA01000001">
    <property type="protein sequence ID" value="TGG39272.1"/>
    <property type="molecule type" value="Genomic_DNA"/>
</dbReference>